<protein>
    <submittedName>
        <fullName evidence="1">Uncharacterized protein</fullName>
    </submittedName>
</protein>
<gene>
    <name evidence="1" type="ORF">SDC9_118888</name>
</gene>
<organism evidence="1">
    <name type="scientific">bioreactor metagenome</name>
    <dbReference type="NCBI Taxonomy" id="1076179"/>
    <lineage>
        <taxon>unclassified sequences</taxon>
        <taxon>metagenomes</taxon>
        <taxon>ecological metagenomes</taxon>
    </lineage>
</organism>
<name>A0A645C3Y6_9ZZZZ</name>
<comment type="caution">
    <text evidence="1">The sequence shown here is derived from an EMBL/GenBank/DDBJ whole genome shotgun (WGS) entry which is preliminary data.</text>
</comment>
<sequence length="72" mass="8672">MLFIDIERTQPGKSEIRIEQDDFQSSLPIYFAANCKNEFGRCLKEPQLAYWYLRAKLGDYQRSLEAWWREAH</sequence>
<reference evidence="1" key="1">
    <citation type="submission" date="2019-08" db="EMBL/GenBank/DDBJ databases">
        <authorList>
            <person name="Kucharzyk K."/>
            <person name="Murdoch R.W."/>
            <person name="Higgins S."/>
            <person name="Loffler F."/>
        </authorList>
    </citation>
    <scope>NUCLEOTIDE SEQUENCE</scope>
</reference>
<accession>A0A645C3Y6</accession>
<evidence type="ECO:0000313" key="1">
    <source>
        <dbReference type="EMBL" id="MPM71917.1"/>
    </source>
</evidence>
<proteinExistence type="predicted"/>
<dbReference type="EMBL" id="VSSQ01024414">
    <property type="protein sequence ID" value="MPM71917.1"/>
    <property type="molecule type" value="Genomic_DNA"/>
</dbReference>
<dbReference type="AlphaFoldDB" id="A0A645C3Y6"/>